<organism evidence="2 3">
    <name type="scientific">Caerostris extrusa</name>
    <name type="common">Bark spider</name>
    <name type="synonym">Caerostris bankana</name>
    <dbReference type="NCBI Taxonomy" id="172846"/>
    <lineage>
        <taxon>Eukaryota</taxon>
        <taxon>Metazoa</taxon>
        <taxon>Ecdysozoa</taxon>
        <taxon>Arthropoda</taxon>
        <taxon>Chelicerata</taxon>
        <taxon>Arachnida</taxon>
        <taxon>Araneae</taxon>
        <taxon>Araneomorphae</taxon>
        <taxon>Entelegynae</taxon>
        <taxon>Araneoidea</taxon>
        <taxon>Araneidae</taxon>
        <taxon>Caerostris</taxon>
    </lineage>
</organism>
<feature type="compositionally biased region" description="Polar residues" evidence="1">
    <location>
        <begin position="172"/>
        <end position="181"/>
    </location>
</feature>
<dbReference type="EMBL" id="BPLR01009114">
    <property type="protein sequence ID" value="GIY29700.1"/>
    <property type="molecule type" value="Genomic_DNA"/>
</dbReference>
<evidence type="ECO:0000313" key="2">
    <source>
        <dbReference type="EMBL" id="GIY29700.1"/>
    </source>
</evidence>
<dbReference type="Proteomes" id="UP001054945">
    <property type="component" value="Unassembled WGS sequence"/>
</dbReference>
<comment type="caution">
    <text evidence="2">The sequence shown here is derived from an EMBL/GenBank/DDBJ whole genome shotgun (WGS) entry which is preliminary data.</text>
</comment>
<evidence type="ECO:0000313" key="3">
    <source>
        <dbReference type="Proteomes" id="UP001054945"/>
    </source>
</evidence>
<keyword evidence="3" id="KW-1185">Reference proteome</keyword>
<feature type="compositionally biased region" description="Basic and acidic residues" evidence="1">
    <location>
        <begin position="1"/>
        <end position="10"/>
    </location>
</feature>
<proteinExistence type="predicted"/>
<protein>
    <submittedName>
        <fullName evidence="2">Uncharacterized protein</fullName>
    </submittedName>
</protein>
<reference evidence="2 3" key="1">
    <citation type="submission" date="2021-06" db="EMBL/GenBank/DDBJ databases">
        <title>Caerostris extrusa draft genome.</title>
        <authorList>
            <person name="Kono N."/>
            <person name="Arakawa K."/>
        </authorList>
    </citation>
    <scope>NUCLEOTIDE SEQUENCE [LARGE SCALE GENOMIC DNA]</scope>
</reference>
<gene>
    <name evidence="2" type="ORF">CEXT_599231</name>
</gene>
<feature type="region of interest" description="Disordered" evidence="1">
    <location>
        <begin position="1"/>
        <end position="30"/>
    </location>
</feature>
<evidence type="ECO:0000256" key="1">
    <source>
        <dbReference type="SAM" id="MobiDB-lite"/>
    </source>
</evidence>
<name>A0AAV4S6D5_CAEEX</name>
<dbReference type="AlphaFoldDB" id="A0AAV4S6D5"/>
<sequence length="210" mass="24330">MKKQMGRDLVEGLNGAELGTPPGDWLVDNDDVRTCDEKCSTDRLKPKRIEKPVSELGRVQKEHTNKHGMNGQNNKRTIRHITGLPSKTEKTKQTRPHQRTEQRLVVHNISHRKKNLTQKYVMEIVIISRRHNVKASKLPKKLIINKKKKKHSFLILFHSEEAPKRYKKKQRNSSGISSANSMEKHSRTRQAPGELLGDNDDVKYPFHAFY</sequence>
<accession>A0AAV4S6D5</accession>
<feature type="region of interest" description="Disordered" evidence="1">
    <location>
        <begin position="164"/>
        <end position="200"/>
    </location>
</feature>